<dbReference type="Proteomes" id="UP001352852">
    <property type="component" value="Unassembled WGS sequence"/>
</dbReference>
<sequence>MKRKGTSRHVLLLLTKNSVEREDEDHEEAEEEDEREKEELTGEEAERSETETVHPERRGTCRLCGREEQKEGQAVAHPSRAAPSVISSCRDYPAVQSHLRTFPTTLMRDRRRSFQPSCPPNISGCVSARHKHGGTTRGPRELPQHRQISLTRSTVDIAQGRPR</sequence>
<accession>A0ABU7D559</accession>
<gene>
    <name evidence="2" type="ORF">CHARACLAT_030281</name>
</gene>
<comment type="caution">
    <text evidence="2">The sequence shown here is derived from an EMBL/GenBank/DDBJ whole genome shotgun (WGS) entry which is preliminary data.</text>
</comment>
<organism evidence="2 3">
    <name type="scientific">Characodon lateralis</name>
    <dbReference type="NCBI Taxonomy" id="208331"/>
    <lineage>
        <taxon>Eukaryota</taxon>
        <taxon>Metazoa</taxon>
        <taxon>Chordata</taxon>
        <taxon>Craniata</taxon>
        <taxon>Vertebrata</taxon>
        <taxon>Euteleostomi</taxon>
        <taxon>Actinopterygii</taxon>
        <taxon>Neopterygii</taxon>
        <taxon>Teleostei</taxon>
        <taxon>Neoteleostei</taxon>
        <taxon>Acanthomorphata</taxon>
        <taxon>Ovalentaria</taxon>
        <taxon>Atherinomorphae</taxon>
        <taxon>Cyprinodontiformes</taxon>
        <taxon>Goodeidae</taxon>
        <taxon>Characodon</taxon>
    </lineage>
</organism>
<feature type="compositionally biased region" description="Basic and acidic residues" evidence="1">
    <location>
        <begin position="37"/>
        <end position="60"/>
    </location>
</feature>
<dbReference type="EMBL" id="JAHUTJ010012700">
    <property type="protein sequence ID" value="MED6269155.1"/>
    <property type="molecule type" value="Genomic_DNA"/>
</dbReference>
<proteinExistence type="predicted"/>
<feature type="compositionally biased region" description="Polar residues" evidence="1">
    <location>
        <begin position="146"/>
        <end position="156"/>
    </location>
</feature>
<evidence type="ECO:0000313" key="2">
    <source>
        <dbReference type="EMBL" id="MED6269155.1"/>
    </source>
</evidence>
<evidence type="ECO:0000313" key="3">
    <source>
        <dbReference type="Proteomes" id="UP001352852"/>
    </source>
</evidence>
<keyword evidence="3" id="KW-1185">Reference proteome</keyword>
<reference evidence="2 3" key="1">
    <citation type="submission" date="2021-06" db="EMBL/GenBank/DDBJ databases">
        <authorList>
            <person name="Palmer J.M."/>
        </authorList>
    </citation>
    <scope>NUCLEOTIDE SEQUENCE [LARGE SCALE GENOMIC DNA]</scope>
    <source>
        <strain evidence="2 3">CL_MEX2019</strain>
        <tissue evidence="2">Muscle</tissue>
    </source>
</reference>
<feature type="region of interest" description="Disordered" evidence="1">
    <location>
        <begin position="1"/>
        <end position="60"/>
    </location>
</feature>
<feature type="compositionally biased region" description="Acidic residues" evidence="1">
    <location>
        <begin position="21"/>
        <end position="36"/>
    </location>
</feature>
<name>A0ABU7D559_9TELE</name>
<evidence type="ECO:0000256" key="1">
    <source>
        <dbReference type="SAM" id="MobiDB-lite"/>
    </source>
</evidence>
<protein>
    <submittedName>
        <fullName evidence="2">Uncharacterized protein</fullName>
    </submittedName>
</protein>
<feature type="region of interest" description="Disordered" evidence="1">
    <location>
        <begin position="111"/>
        <end position="163"/>
    </location>
</feature>